<dbReference type="InterPro" id="IPR001789">
    <property type="entry name" value="Sig_transdc_resp-reg_receiver"/>
</dbReference>
<evidence type="ECO:0000256" key="1">
    <source>
        <dbReference type="ARBA" id="ARBA00023012"/>
    </source>
</evidence>
<dbReference type="Pfam" id="PF04397">
    <property type="entry name" value="LytTR"/>
    <property type="match status" value="1"/>
</dbReference>
<dbReference type="PROSITE" id="PS50110">
    <property type="entry name" value="RESPONSE_REGULATORY"/>
    <property type="match status" value="1"/>
</dbReference>
<evidence type="ECO:0000256" key="2">
    <source>
        <dbReference type="PROSITE-ProRule" id="PRU00169"/>
    </source>
</evidence>
<keyword evidence="2" id="KW-0597">Phosphoprotein</keyword>
<feature type="domain" description="HTH LytTR-type" evidence="4">
    <location>
        <begin position="142"/>
        <end position="246"/>
    </location>
</feature>
<accession>A0ABW8KK87</accession>
<dbReference type="SUPFAM" id="SSF52172">
    <property type="entry name" value="CheY-like"/>
    <property type="match status" value="1"/>
</dbReference>
<gene>
    <name evidence="5" type="ORF">ISP14_13390</name>
</gene>
<organism evidence="5 6">
    <name type="scientific">Dyella agri</name>
    <dbReference type="NCBI Taxonomy" id="1926869"/>
    <lineage>
        <taxon>Bacteria</taxon>
        <taxon>Pseudomonadati</taxon>
        <taxon>Pseudomonadota</taxon>
        <taxon>Gammaproteobacteria</taxon>
        <taxon>Lysobacterales</taxon>
        <taxon>Rhodanobacteraceae</taxon>
        <taxon>Dyella</taxon>
    </lineage>
</organism>
<dbReference type="CDD" id="cd17532">
    <property type="entry name" value="REC_LytTR_AlgR-like"/>
    <property type="match status" value="1"/>
</dbReference>
<name>A0ABW8KK87_9GAMM</name>
<dbReference type="InterPro" id="IPR007492">
    <property type="entry name" value="LytTR_DNA-bd_dom"/>
</dbReference>
<evidence type="ECO:0000313" key="5">
    <source>
        <dbReference type="EMBL" id="MFK2931787.1"/>
    </source>
</evidence>
<evidence type="ECO:0000259" key="3">
    <source>
        <dbReference type="PROSITE" id="PS50110"/>
    </source>
</evidence>
<feature type="domain" description="Response regulatory" evidence="3">
    <location>
        <begin position="3"/>
        <end position="116"/>
    </location>
</feature>
<comment type="caution">
    <text evidence="5">The sequence shown here is derived from an EMBL/GenBank/DDBJ whole genome shotgun (WGS) entry which is preliminary data.</text>
</comment>
<dbReference type="PANTHER" id="PTHR37299">
    <property type="entry name" value="TRANSCRIPTIONAL REGULATOR-RELATED"/>
    <property type="match status" value="1"/>
</dbReference>
<dbReference type="SMART" id="SM00448">
    <property type="entry name" value="REC"/>
    <property type="match status" value="1"/>
</dbReference>
<evidence type="ECO:0000259" key="4">
    <source>
        <dbReference type="PROSITE" id="PS50930"/>
    </source>
</evidence>
<protein>
    <submittedName>
        <fullName evidence="5">Response regulator transcription factor</fullName>
    </submittedName>
</protein>
<dbReference type="PANTHER" id="PTHR37299:SF1">
    <property type="entry name" value="STAGE 0 SPORULATION PROTEIN A HOMOLOG"/>
    <property type="match status" value="1"/>
</dbReference>
<dbReference type="Gene3D" id="2.40.50.1020">
    <property type="entry name" value="LytTr DNA-binding domain"/>
    <property type="match status" value="1"/>
</dbReference>
<keyword evidence="1" id="KW-0902">Two-component regulatory system</keyword>
<proteinExistence type="predicted"/>
<dbReference type="PROSITE" id="PS50930">
    <property type="entry name" value="HTH_LYTTR"/>
    <property type="match status" value="1"/>
</dbReference>
<dbReference type="EMBL" id="JADIKL010000007">
    <property type="protein sequence ID" value="MFK2931787.1"/>
    <property type="molecule type" value="Genomic_DNA"/>
</dbReference>
<dbReference type="InterPro" id="IPR011006">
    <property type="entry name" value="CheY-like_superfamily"/>
</dbReference>
<reference evidence="5 6" key="1">
    <citation type="submission" date="2020-10" db="EMBL/GenBank/DDBJ databases">
        <title>Phylogeny of dyella-like bacteria.</title>
        <authorList>
            <person name="Fu J."/>
        </authorList>
    </citation>
    <scope>NUCLEOTIDE SEQUENCE [LARGE SCALE GENOMIC DNA]</scope>
    <source>
        <strain evidence="5 6">DKC-1</strain>
    </source>
</reference>
<dbReference type="Gene3D" id="3.40.50.2300">
    <property type="match status" value="1"/>
</dbReference>
<evidence type="ECO:0000313" key="6">
    <source>
        <dbReference type="Proteomes" id="UP001620397"/>
    </source>
</evidence>
<dbReference type="InterPro" id="IPR046947">
    <property type="entry name" value="LytR-like"/>
</dbReference>
<feature type="modified residue" description="4-aspartylphosphate" evidence="2">
    <location>
        <position position="54"/>
    </location>
</feature>
<sequence length="246" mass="27452">MIRVVIADDEAPAREKLERWLSEQAGIAVVGSAENGLSAAQCIEQLRPEVVFLDVQMPTLSGLQVAAQLEPASAPLIVFVTAFDEHAVKAFDLNAVDYLLKPYDRERLARTVQRVRERLLAHQSGAAAVAIGRARAPSCERLLVPDGERLQLIDAASVEWLEADDNYVHVHTATRSYLLRRTLHDLLSQLGEQRFMRIHKSTAVNLGAIGSLTPLFKGDYEIHLHNGRALRLSRRYREALFARMGQ</sequence>
<dbReference type="RefSeq" id="WP_404540786.1">
    <property type="nucleotide sequence ID" value="NZ_JADIKL010000007.1"/>
</dbReference>
<dbReference type="Pfam" id="PF00072">
    <property type="entry name" value="Response_reg"/>
    <property type="match status" value="1"/>
</dbReference>
<dbReference type="SMART" id="SM00850">
    <property type="entry name" value="LytTR"/>
    <property type="match status" value="1"/>
</dbReference>
<keyword evidence="6" id="KW-1185">Reference proteome</keyword>
<dbReference type="Proteomes" id="UP001620397">
    <property type="component" value="Unassembled WGS sequence"/>
</dbReference>